<evidence type="ECO:0000313" key="2">
    <source>
        <dbReference type="Proteomes" id="UP000193355"/>
    </source>
</evidence>
<accession>A0A1X7IYQ6</accession>
<dbReference type="GO" id="GO:0006260">
    <property type="term" value="P:DNA replication"/>
    <property type="evidence" value="ECO:0007669"/>
    <property type="project" value="InterPro"/>
</dbReference>
<evidence type="ECO:0000313" key="1">
    <source>
        <dbReference type="EMBL" id="SMG19559.1"/>
    </source>
</evidence>
<dbReference type="Proteomes" id="UP000193355">
    <property type="component" value="Unassembled WGS sequence"/>
</dbReference>
<gene>
    <name evidence="1" type="ORF">SAMN06275492_10621</name>
</gene>
<organism evidence="1 2">
    <name type="scientific">Dethiosulfovibrio salsuginis</name>
    <dbReference type="NCBI Taxonomy" id="561720"/>
    <lineage>
        <taxon>Bacteria</taxon>
        <taxon>Thermotogati</taxon>
        <taxon>Synergistota</taxon>
        <taxon>Synergistia</taxon>
        <taxon>Synergistales</taxon>
        <taxon>Dethiosulfovibrionaceae</taxon>
        <taxon>Dethiosulfovibrio</taxon>
    </lineage>
</organism>
<sequence length="63" mass="7389">MQNLTKTERMSVMKEDNRTRCEVYSRVVGFLSPVSQWNKGKKEEFSDRLTFDRSTGQETVKKA</sequence>
<proteinExistence type="predicted"/>
<dbReference type="Pfam" id="PF13597">
    <property type="entry name" value="NRDD"/>
    <property type="match status" value="1"/>
</dbReference>
<dbReference type="EMBL" id="FXBB01000006">
    <property type="protein sequence ID" value="SMG19559.1"/>
    <property type="molecule type" value="Genomic_DNA"/>
</dbReference>
<dbReference type="AlphaFoldDB" id="A0A1X7IYQ6"/>
<dbReference type="STRING" id="561720.SAMN06275492_10621"/>
<reference evidence="2" key="1">
    <citation type="submission" date="2017-04" db="EMBL/GenBank/DDBJ databases">
        <authorList>
            <person name="Varghese N."/>
            <person name="Submissions S."/>
        </authorList>
    </citation>
    <scope>NUCLEOTIDE SEQUENCE [LARGE SCALE GENOMIC DNA]</scope>
    <source>
        <strain evidence="2">USBA 82</strain>
    </source>
</reference>
<dbReference type="GO" id="GO:0008998">
    <property type="term" value="F:ribonucleoside-triphosphate reductase (thioredoxin) activity"/>
    <property type="evidence" value="ECO:0007669"/>
    <property type="project" value="InterPro"/>
</dbReference>
<keyword evidence="2" id="KW-1185">Reference proteome</keyword>
<protein>
    <submittedName>
        <fullName evidence="1">Anaerobic ribonucleoside-triphosphate reductase</fullName>
    </submittedName>
</protein>
<dbReference type="InterPro" id="IPR012833">
    <property type="entry name" value="NrdD"/>
</dbReference>
<name>A0A1X7IYQ6_9BACT</name>